<evidence type="ECO:0000313" key="8">
    <source>
        <dbReference type="Proteomes" id="UP000265581"/>
    </source>
</evidence>
<accession>A0A371P437</accession>
<dbReference type="RefSeq" id="WP_119704913.1">
    <property type="nucleotide sequence ID" value="NZ_JBHSOI010000002.1"/>
</dbReference>
<feature type="transmembrane region" description="Helical" evidence="5">
    <location>
        <begin position="171"/>
        <end position="190"/>
    </location>
</feature>
<dbReference type="InterPro" id="IPR011701">
    <property type="entry name" value="MFS"/>
</dbReference>
<evidence type="ECO:0000256" key="4">
    <source>
        <dbReference type="ARBA" id="ARBA00023136"/>
    </source>
</evidence>
<evidence type="ECO:0000256" key="3">
    <source>
        <dbReference type="ARBA" id="ARBA00022989"/>
    </source>
</evidence>
<evidence type="ECO:0000256" key="1">
    <source>
        <dbReference type="ARBA" id="ARBA00004651"/>
    </source>
</evidence>
<evidence type="ECO:0000256" key="5">
    <source>
        <dbReference type="SAM" id="Phobius"/>
    </source>
</evidence>
<dbReference type="OrthoDB" id="9180256at2"/>
<dbReference type="Pfam" id="PF07690">
    <property type="entry name" value="MFS_1"/>
    <property type="match status" value="1"/>
</dbReference>
<feature type="transmembrane region" description="Helical" evidence="5">
    <location>
        <begin position="7"/>
        <end position="26"/>
    </location>
</feature>
<evidence type="ECO:0000256" key="2">
    <source>
        <dbReference type="ARBA" id="ARBA00022692"/>
    </source>
</evidence>
<dbReference type="EMBL" id="QUBR01000002">
    <property type="protein sequence ID" value="REK70318.1"/>
    <property type="molecule type" value="Genomic_DNA"/>
</dbReference>
<dbReference type="InterPro" id="IPR020846">
    <property type="entry name" value="MFS_dom"/>
</dbReference>
<dbReference type="AlphaFoldDB" id="A0A371P437"/>
<dbReference type="GO" id="GO:0022857">
    <property type="term" value="F:transmembrane transporter activity"/>
    <property type="evidence" value="ECO:0007669"/>
    <property type="project" value="InterPro"/>
</dbReference>
<feature type="transmembrane region" description="Helical" evidence="5">
    <location>
        <begin position="250"/>
        <end position="269"/>
    </location>
</feature>
<dbReference type="GO" id="GO:0005886">
    <property type="term" value="C:plasma membrane"/>
    <property type="evidence" value="ECO:0007669"/>
    <property type="project" value="UniProtKB-SubCell"/>
</dbReference>
<name>A0A371P437_9ACTN</name>
<feature type="transmembrane region" description="Helical" evidence="5">
    <location>
        <begin position="365"/>
        <end position="383"/>
    </location>
</feature>
<feature type="domain" description="Major facilitator superfamily (MFS) profile" evidence="6">
    <location>
        <begin position="209"/>
        <end position="402"/>
    </location>
</feature>
<feature type="transmembrane region" description="Helical" evidence="5">
    <location>
        <begin position="46"/>
        <end position="66"/>
    </location>
</feature>
<reference evidence="7 8" key="1">
    <citation type="submission" date="2018-08" db="EMBL/GenBank/DDBJ databases">
        <title>Aeromicrobium sp. M2KJ-4, whole genome shotgun sequence.</title>
        <authorList>
            <person name="Tuo L."/>
        </authorList>
    </citation>
    <scope>NUCLEOTIDE SEQUENCE [LARGE SCALE GENOMIC DNA]</scope>
    <source>
        <strain evidence="7 8">M2KJ-4</strain>
    </source>
</reference>
<feature type="transmembrane region" description="Helical" evidence="5">
    <location>
        <begin position="211"/>
        <end position="238"/>
    </location>
</feature>
<dbReference type="PANTHER" id="PTHR23542">
    <property type="match status" value="1"/>
</dbReference>
<comment type="subcellular location">
    <subcellularLocation>
        <location evidence="1">Cell membrane</location>
        <topology evidence="1">Multi-pass membrane protein</topology>
    </subcellularLocation>
</comment>
<comment type="caution">
    <text evidence="7">The sequence shown here is derived from an EMBL/GenBank/DDBJ whole genome shotgun (WGS) entry which is preliminary data.</text>
</comment>
<evidence type="ECO:0000313" key="7">
    <source>
        <dbReference type="EMBL" id="REK70318.1"/>
    </source>
</evidence>
<keyword evidence="4 5" id="KW-0472">Membrane</keyword>
<gene>
    <name evidence="7" type="ORF">DX116_14305</name>
</gene>
<sequence length="402" mass="41094">MLTTYKGVLSLPGAALFSFTALWSRLPLSMAGLGIVLLIKEQTGSFGQAGVMSAAYVLSAAAFAPGQGRLADRFGQTVVLWIVGAAYAAGIGMFLVAVDASWAAPWPHACAVLAGLATPQTGSMVRARWTHAISDRTQLGTAFSIEAIADEVVFIVGPVLVAFLTFQVADYAGLAAAAAAALLGSWAMALQRSTAPPAGGHRTRSGPRINWAGLWPLVAVSVSLGIIFGSAEVIIAAFTEENGRKGAAGAVLAVWAAGSLLAGFCIGALPQTPSPRRRLRVSILVLSVLFAPMALLSGIPLLAIGMFLGGFMISPTLIALVQLVEHEVPPSRLTEALTWTTTGMSVGIAPGAAVVGSVIDSHGASAGFLVPLAAGLAGSLVAWTTHASDRPSRDVNAAPKSH</sequence>
<dbReference type="SUPFAM" id="SSF103473">
    <property type="entry name" value="MFS general substrate transporter"/>
    <property type="match status" value="1"/>
</dbReference>
<protein>
    <submittedName>
        <fullName evidence="7">MFS transporter</fullName>
    </submittedName>
</protein>
<keyword evidence="2 5" id="KW-0812">Transmembrane</keyword>
<keyword evidence="8" id="KW-1185">Reference proteome</keyword>
<proteinExistence type="predicted"/>
<dbReference type="Proteomes" id="UP000265581">
    <property type="component" value="Unassembled WGS sequence"/>
</dbReference>
<feature type="transmembrane region" description="Helical" evidence="5">
    <location>
        <begin position="336"/>
        <end position="359"/>
    </location>
</feature>
<keyword evidence="3 5" id="KW-1133">Transmembrane helix</keyword>
<evidence type="ECO:0000259" key="6">
    <source>
        <dbReference type="PROSITE" id="PS50850"/>
    </source>
</evidence>
<dbReference type="Gene3D" id="1.20.1250.20">
    <property type="entry name" value="MFS general substrate transporter like domains"/>
    <property type="match status" value="2"/>
</dbReference>
<feature type="transmembrane region" description="Helical" evidence="5">
    <location>
        <begin position="281"/>
        <end position="299"/>
    </location>
</feature>
<feature type="transmembrane region" description="Helical" evidence="5">
    <location>
        <begin position="78"/>
        <end position="98"/>
    </location>
</feature>
<organism evidence="7 8">
    <name type="scientific">Aeromicrobium endophyticum</name>
    <dbReference type="NCBI Taxonomy" id="2292704"/>
    <lineage>
        <taxon>Bacteria</taxon>
        <taxon>Bacillati</taxon>
        <taxon>Actinomycetota</taxon>
        <taxon>Actinomycetes</taxon>
        <taxon>Propionibacteriales</taxon>
        <taxon>Nocardioidaceae</taxon>
        <taxon>Aeromicrobium</taxon>
    </lineage>
</organism>
<dbReference type="PANTHER" id="PTHR23542:SF1">
    <property type="entry name" value="MAJOR FACILITATOR SUPERFAMILY (MFS) PROFILE DOMAIN-CONTAINING PROTEIN"/>
    <property type="match status" value="1"/>
</dbReference>
<dbReference type="InterPro" id="IPR036259">
    <property type="entry name" value="MFS_trans_sf"/>
</dbReference>
<dbReference type="PROSITE" id="PS50850">
    <property type="entry name" value="MFS"/>
    <property type="match status" value="1"/>
</dbReference>